<keyword evidence="4" id="KW-1185">Reference proteome</keyword>
<evidence type="ECO:0000256" key="1">
    <source>
        <dbReference type="SAM" id="MobiDB-lite"/>
    </source>
</evidence>
<feature type="compositionally biased region" description="Polar residues" evidence="1">
    <location>
        <begin position="80"/>
        <end position="89"/>
    </location>
</feature>
<dbReference type="Proteomes" id="UP001165498">
    <property type="component" value="Unassembled WGS sequence"/>
</dbReference>
<reference evidence="3" key="1">
    <citation type="submission" date="2022-07" db="EMBL/GenBank/DDBJ databases">
        <title>Tahibacter sp., a new gammaproteobacterium isolated from the silt sample collected at pig farm.</title>
        <authorList>
            <person name="Chen H."/>
        </authorList>
    </citation>
    <scope>NUCLEOTIDE SEQUENCE</scope>
    <source>
        <strain evidence="3">P2K</strain>
    </source>
</reference>
<feature type="chain" id="PRO_5045371283" evidence="2">
    <location>
        <begin position="18"/>
        <end position="130"/>
    </location>
</feature>
<feature type="compositionally biased region" description="Polar residues" evidence="1">
    <location>
        <begin position="50"/>
        <end position="60"/>
    </location>
</feature>
<organism evidence="3 4">
    <name type="scientific">Tahibacter harae</name>
    <dbReference type="NCBI Taxonomy" id="2963937"/>
    <lineage>
        <taxon>Bacteria</taxon>
        <taxon>Pseudomonadati</taxon>
        <taxon>Pseudomonadota</taxon>
        <taxon>Gammaproteobacteria</taxon>
        <taxon>Lysobacterales</taxon>
        <taxon>Rhodanobacteraceae</taxon>
        <taxon>Tahibacter</taxon>
    </lineage>
</organism>
<evidence type="ECO:0000313" key="4">
    <source>
        <dbReference type="Proteomes" id="UP001165498"/>
    </source>
</evidence>
<proteinExistence type="predicted"/>
<dbReference type="EMBL" id="JANFQO010000010">
    <property type="protein sequence ID" value="MCQ4165529.1"/>
    <property type="molecule type" value="Genomic_DNA"/>
</dbReference>
<gene>
    <name evidence="3" type="ORF">NM961_12495</name>
</gene>
<keyword evidence="2" id="KW-0732">Signal</keyword>
<protein>
    <submittedName>
        <fullName evidence="3">Uncharacterized protein</fullName>
    </submittedName>
</protein>
<feature type="region of interest" description="Disordered" evidence="1">
    <location>
        <begin position="20"/>
        <end position="130"/>
    </location>
</feature>
<evidence type="ECO:0000256" key="2">
    <source>
        <dbReference type="SAM" id="SignalP"/>
    </source>
</evidence>
<comment type="caution">
    <text evidence="3">The sequence shown here is derived from an EMBL/GenBank/DDBJ whole genome shotgun (WGS) entry which is preliminary data.</text>
</comment>
<feature type="signal peptide" evidence="2">
    <location>
        <begin position="1"/>
        <end position="17"/>
    </location>
</feature>
<sequence>MPRLSAIALLAALAGLAACQPEQPNDMPRSRSPLASDNTPSKAEPPQSPAPSNDNPNPQGQVGLVPRAPPVNESRDSDPADNSRNPPQQQREDALAACRRQPTEQQEACRQRVEQALTTSNSRNADEQQR</sequence>
<evidence type="ECO:0000313" key="3">
    <source>
        <dbReference type="EMBL" id="MCQ4165529.1"/>
    </source>
</evidence>
<name>A0ABT1QTC5_9GAMM</name>
<dbReference type="RefSeq" id="WP_255914719.1">
    <property type="nucleotide sequence ID" value="NZ_JANFQO010000010.1"/>
</dbReference>
<dbReference type="PROSITE" id="PS51257">
    <property type="entry name" value="PROKAR_LIPOPROTEIN"/>
    <property type="match status" value="1"/>
</dbReference>
<accession>A0ABT1QTC5</accession>